<comment type="function">
    <text evidence="8">Involved in nucleolar processing of pre-18S ribosomal RNA.</text>
</comment>
<evidence type="ECO:0000256" key="5">
    <source>
        <dbReference type="ARBA" id="ARBA00022552"/>
    </source>
</evidence>
<keyword evidence="7 8" id="KW-0687">Ribonucleoprotein</keyword>
<dbReference type="Pfam" id="PF12397">
    <property type="entry name" value="U3snoRNP10"/>
    <property type="match status" value="1"/>
</dbReference>
<dbReference type="InterPro" id="IPR011989">
    <property type="entry name" value="ARM-like"/>
</dbReference>
<evidence type="ECO:0000256" key="3">
    <source>
        <dbReference type="ARBA" id="ARBA00015399"/>
    </source>
</evidence>
<dbReference type="PANTHER" id="PTHR13457">
    <property type="entry name" value="BAP28"/>
    <property type="match status" value="1"/>
</dbReference>
<evidence type="ECO:0000313" key="11">
    <source>
        <dbReference type="Proteomes" id="UP000639403"/>
    </source>
</evidence>
<dbReference type="InterPro" id="IPR022125">
    <property type="entry name" value="U3snoRNP10_N"/>
</dbReference>
<evidence type="ECO:0000256" key="7">
    <source>
        <dbReference type="ARBA" id="ARBA00023274"/>
    </source>
</evidence>
<evidence type="ECO:0000313" key="10">
    <source>
        <dbReference type="EMBL" id="KAF9807205.1"/>
    </source>
</evidence>
<keyword evidence="6 8" id="KW-0539">Nucleus</keyword>
<dbReference type="InterPro" id="IPR056473">
    <property type="entry name" value="HEAT_Utp10/HEAT1"/>
</dbReference>
<dbReference type="GO" id="GO:0034455">
    <property type="term" value="C:t-UTP complex"/>
    <property type="evidence" value="ECO:0007669"/>
    <property type="project" value="TreeGrafter"/>
</dbReference>
<comment type="caution">
    <text evidence="10">The sequence shown here is derived from an EMBL/GenBank/DDBJ whole genome shotgun (WGS) entry which is preliminary data.</text>
</comment>
<dbReference type="GO" id="GO:0032040">
    <property type="term" value="C:small-subunit processome"/>
    <property type="evidence" value="ECO:0007669"/>
    <property type="project" value="TreeGrafter"/>
</dbReference>
<comment type="similarity">
    <text evidence="2 8">Belongs to the HEATR1/UTP10 family.</text>
</comment>
<dbReference type="GO" id="GO:0030686">
    <property type="term" value="C:90S preribosome"/>
    <property type="evidence" value="ECO:0007669"/>
    <property type="project" value="TreeGrafter"/>
</dbReference>
<dbReference type="Gene3D" id="1.25.10.10">
    <property type="entry name" value="Leucine-rich Repeat Variant"/>
    <property type="match status" value="1"/>
</dbReference>
<dbReference type="Pfam" id="PF23243">
    <property type="entry name" value="HEAT_HEATR1"/>
    <property type="match status" value="1"/>
</dbReference>
<comment type="subcellular location">
    <subcellularLocation>
        <location evidence="1 8">Nucleus</location>
        <location evidence="1 8">Nucleolus</location>
    </subcellularLocation>
</comment>
<feature type="domain" description="BP28 C-terminal" evidence="9">
    <location>
        <begin position="1775"/>
        <end position="1913"/>
    </location>
</feature>
<dbReference type="GO" id="GO:0045943">
    <property type="term" value="P:positive regulation of transcription by RNA polymerase I"/>
    <property type="evidence" value="ECO:0007669"/>
    <property type="project" value="TreeGrafter"/>
</dbReference>
<dbReference type="Proteomes" id="UP000639403">
    <property type="component" value="Unassembled WGS sequence"/>
</dbReference>
<accession>A0A8H7NWD7</accession>
<evidence type="ECO:0000256" key="2">
    <source>
        <dbReference type="ARBA" id="ARBA00010559"/>
    </source>
</evidence>
<evidence type="ECO:0000256" key="4">
    <source>
        <dbReference type="ARBA" id="ARBA00022517"/>
    </source>
</evidence>
<organism evidence="10 11">
    <name type="scientific">Rhodonia placenta</name>
    <dbReference type="NCBI Taxonomy" id="104341"/>
    <lineage>
        <taxon>Eukaryota</taxon>
        <taxon>Fungi</taxon>
        <taxon>Dikarya</taxon>
        <taxon>Basidiomycota</taxon>
        <taxon>Agaricomycotina</taxon>
        <taxon>Agaricomycetes</taxon>
        <taxon>Polyporales</taxon>
        <taxon>Adustoporiaceae</taxon>
        <taxon>Rhodonia</taxon>
    </lineage>
</organism>
<reference evidence="10" key="1">
    <citation type="submission" date="2020-11" db="EMBL/GenBank/DDBJ databases">
        <authorList>
            <person name="Koelle M."/>
            <person name="Horta M.A.C."/>
            <person name="Nowrousian M."/>
            <person name="Ohm R.A."/>
            <person name="Benz P."/>
            <person name="Pilgard A."/>
        </authorList>
    </citation>
    <scope>NUCLEOTIDE SEQUENCE</scope>
    <source>
        <strain evidence="10">FPRL280</strain>
    </source>
</reference>
<evidence type="ECO:0000259" key="9">
    <source>
        <dbReference type="SMART" id="SM01036"/>
    </source>
</evidence>
<comment type="subunit">
    <text evidence="8">Component of the ribosomal small subunit (SSU) processome.</text>
</comment>
<reference evidence="10" key="2">
    <citation type="journal article" name="Front. Microbiol.">
        <title>Degradative Capacity of Two Strains of Rhodonia placenta: From Phenotype to Genotype.</title>
        <authorList>
            <person name="Kolle M."/>
            <person name="Horta M.A.C."/>
            <person name="Nowrousian M."/>
            <person name="Ohm R.A."/>
            <person name="Benz J.P."/>
            <person name="Pilgard A."/>
        </authorList>
    </citation>
    <scope>NUCLEOTIDE SEQUENCE</scope>
    <source>
        <strain evidence="10">FPRL280</strain>
    </source>
</reference>
<dbReference type="InterPro" id="IPR040191">
    <property type="entry name" value="UTP10"/>
</dbReference>
<dbReference type="SMART" id="SM01036">
    <property type="entry name" value="BP28CT"/>
    <property type="match status" value="1"/>
</dbReference>
<evidence type="ECO:0000256" key="8">
    <source>
        <dbReference type="RuleBase" id="RU367065"/>
    </source>
</evidence>
<dbReference type="EMBL" id="JADOXO010000287">
    <property type="protein sequence ID" value="KAF9807205.1"/>
    <property type="molecule type" value="Genomic_DNA"/>
</dbReference>
<gene>
    <name evidence="10" type="ORF">IEO21_08320</name>
</gene>
<dbReference type="InterPro" id="IPR016024">
    <property type="entry name" value="ARM-type_fold"/>
</dbReference>
<proteinExistence type="inferred from homology"/>
<protein>
    <recommendedName>
        <fullName evidence="3 8">U3 small nucleolar RNA-associated protein 10</fullName>
    </recommendedName>
</protein>
<keyword evidence="4 8" id="KW-0690">Ribosome biogenesis</keyword>
<keyword evidence="5 8" id="KW-0698">rRNA processing</keyword>
<dbReference type="Pfam" id="PF08146">
    <property type="entry name" value="BP28CT"/>
    <property type="match status" value="1"/>
</dbReference>
<name>A0A8H7NWD7_9APHY</name>
<dbReference type="GO" id="GO:0000462">
    <property type="term" value="P:maturation of SSU-rRNA from tricistronic rRNA transcript (SSU-rRNA, 5.8S rRNA, LSU-rRNA)"/>
    <property type="evidence" value="ECO:0007669"/>
    <property type="project" value="TreeGrafter"/>
</dbReference>
<dbReference type="SUPFAM" id="SSF48371">
    <property type="entry name" value="ARM repeat"/>
    <property type="match status" value="2"/>
</dbReference>
<evidence type="ECO:0000256" key="1">
    <source>
        <dbReference type="ARBA" id="ARBA00004604"/>
    </source>
</evidence>
<dbReference type="GO" id="GO:0030515">
    <property type="term" value="F:snoRNA binding"/>
    <property type="evidence" value="ECO:0007669"/>
    <property type="project" value="TreeGrafter"/>
</dbReference>
<sequence>MVSSLAAQLAQGASLNASLLVDRSRRKPADSYLFSLKEAQKHDLDAIHALGLNGFTQLMAMDPSIGSFERPLFSDTAKATDRTLLTSGANAELNGHIASFLPLLGPYLLEAPAGKVLEWLVRRFRINEFNVQELLTLFIPYHESPHFAKIVTLLHIDDNSMFRFLAAYKTTAKPLPRGALVTEMLKDTDLARFVSGLLPNALKSAGAGAHKALVIFHTGVLLDFLAQNKDVDEGTTAFLLPAATEPLQLEPDDVGKIKSSLGSLLVIAALSQKCRITPKVLKAILSTVASCAQQVSAKQFVRTLLCICAPQDTLEKFPRSLVTAIMRLPAIDSELRDVYSWVGAEKLIDPLVVALTTQLAKEPALDLLESILTYTKTPADILRHGATALLQKLAELGDATDPSMLNARRALSNLYQRHPDIVQDASKAAMEDEDKRELLDQIVDSLSIVGISSLSKQTQGLNTDFDIVVASISADASVRARAIGNLYNILSSSESAADAMKAALRARIEDTEPAVLEALYAQPTLLLPLVLEDTSGYLSTLTQILHNQKDIPSRTVVRLHLAFVATHLSSPLREADAALADRIVDELFFSYLLFTKPRQKTAAVVWEILEACENNREEHMGIVRYELLGGCVDAVRWEESHRAEGMKDDGSHKNIELLTKINMAVAAKMADNILASNYYDRLFENILAKLHDSSPYARALGYLVARALLSRLSGEHQINAAHRVLQAMKLNTLEGMGDFMRGVDNLGVVSHSILGTAVVLKPKSRHTFHRLQISVLTTLPMIPRPAALTLDWLQTPSTPATNDTRPIRYVQLMRAVYKLGNSSASLPLLSTQLLRALFMNLGSDALIFLTGIWLAPQDDYENHIRVSALRHAAAFLEADYAIQNRLDFQTILPAILFAVQSADPRVREAALSCVVVLVKMTTTIEQASAVYAFDMLYGDKSTVLQYLDWADFRKYVATLGTGQNHLVHDSGYLRVLHQEYLSTQKSDSKKQAGYKQRIMCYLLSHVNACQLPDFKLSLLKSVELTSSEVKARMLLPTVQEHMDGSHQSPDSQAQAVLPIVMSSFDDSSVADLNDTSKSTWAIYEQIVQAALYLVKDAKDVVIYQLQHGVFDKLSADRKVALSTHLLKISVQNVDAAKECKEILRNLLTDIPITIRLLVIFQPAAVEQSEQSSRASLTLLAEVLASMSQQGSLDLVICLLETLKRVTHDASMNSADRAYTEQLLMTAVEGVVTSLPDSSSISPGLVRLDVLVELIRAAEDPQTFHQALLLMASLARLAPDAVLHNIMPVFTFMGSNVFHRDDAYSFRVVQKSIVPVMVTSLKTTYTSALDLYVGSRDFLCIFTDASNHIPRHRRTQLFLQLIDVLGPDEFLAPICMLLVDRVSNRVVKQNSEDARTSLSLALAAIEHYSTQQRVVVLIEIMREVLRMLAKANDGDQPEATFLAPPSDDDRGVQASAIWRRRALSFILFCDYALRESTAIPCSNQLSENDSISDLLSLLLKVAVLPDPEQGLDKVIAAARSAMTSTLRIMSASVFVMGVTLMIHSRDAKVQMGALNLLGERLTSVTDETRRTMTAVVVKINSTIKKILASNPDDDLLIAAFSALRSISQTQCPGEESSLAVMIPLVLDIAPRHPIAPAAFSALLSLWYISFRLGPRIIPHIRRIVQECAASSDLARRPPTEALEVLQSTLSSIPTFWGEVEILLVMNLFLGSSTTTAKADTNIMTPVVNTMTKRLPSKMLLSTLSTAWSALSSSTESVEQMVGFFVFLRRSLRAAARPVVLEHLRPLSKLFQDAFEIVSTGQNSLIQHDLVSAFLELVVKLNETAFRPLFRRLSDWAFTDTTSSANVSRAVTFCNIYSALLEYFKALMVPYLSFLRHPFLRILDEYAADVSQGPVLWTSLVIVLTKTLTFDEGGFWRDDKMQQLVSALIKQIPVCIHLDGDDGKKTLSDCLVAAMDAVNDDTLLKSMNLGILMHTRSEDSRLRLYGLACNEALWRAHGGKLLGFVAETATFIAECAEDENDSVVREAHRLKEAVESIAGKINV</sequence>
<evidence type="ECO:0000256" key="6">
    <source>
        <dbReference type="ARBA" id="ARBA00023242"/>
    </source>
</evidence>
<dbReference type="InterPro" id="IPR012954">
    <property type="entry name" value="BP28_C_dom"/>
</dbReference>
<dbReference type="PANTHER" id="PTHR13457:SF1">
    <property type="entry name" value="HEAT REPEAT-CONTAINING PROTEIN 1"/>
    <property type="match status" value="1"/>
</dbReference>